<dbReference type="Gene3D" id="3.40.30.10">
    <property type="entry name" value="Glutaredoxin"/>
    <property type="match status" value="1"/>
</dbReference>
<protein>
    <submittedName>
        <fullName evidence="7">Redoxin domain-containing protein</fullName>
    </submittedName>
</protein>
<evidence type="ECO:0000313" key="7">
    <source>
        <dbReference type="EMBL" id="QJE94561.1"/>
    </source>
</evidence>
<gene>
    <name evidence="7" type="ORF">HHL09_01765</name>
</gene>
<dbReference type="InterPro" id="IPR003782">
    <property type="entry name" value="SCO1/SenC"/>
</dbReference>
<dbReference type="AlphaFoldDB" id="A0A858RD40"/>
<sequence>MNDRGKIAMIYGSVAVISAALIAGGIYLSSQVPDQPAPEIVPDFSDVGTPKEDAFMPIKADFAGVNQDGKQVKLSDLKGKVWVVSEFFAICPHCAVRNGVELKEIYDSFKDHPDFQMVCISVDPETDTHEKLQDYGKALTADSKNWWFVTHPNQQETHDYLEKTLGFFKVRERTDPLDRESNGRFAHDMGIMLVDREWNILGKWPLYDAKSEEGRRRDPHLYEKLKKELMDRIHEELDKNESAGIEHLDAETPEESADPQAINEPVKDD</sequence>
<reference evidence="7 8" key="1">
    <citation type="submission" date="2020-04" db="EMBL/GenBank/DDBJ databases">
        <title>Luteolibacter sp. G-1-1-1 isolated from soil.</title>
        <authorList>
            <person name="Dahal R.H."/>
        </authorList>
    </citation>
    <scope>NUCLEOTIDE SEQUENCE [LARGE SCALE GENOMIC DNA]</scope>
    <source>
        <strain evidence="7 8">G-1-1-1</strain>
    </source>
</reference>
<keyword evidence="5" id="KW-0472">Membrane</keyword>
<dbReference type="Proteomes" id="UP000501812">
    <property type="component" value="Chromosome"/>
</dbReference>
<dbReference type="PROSITE" id="PS51352">
    <property type="entry name" value="THIOREDOXIN_2"/>
    <property type="match status" value="1"/>
</dbReference>
<dbReference type="Pfam" id="PF02630">
    <property type="entry name" value="SCO1-SenC"/>
    <property type="match status" value="1"/>
</dbReference>
<dbReference type="InterPro" id="IPR013766">
    <property type="entry name" value="Thioredoxin_domain"/>
</dbReference>
<evidence type="ECO:0000259" key="6">
    <source>
        <dbReference type="PROSITE" id="PS51352"/>
    </source>
</evidence>
<feature type="region of interest" description="Disordered" evidence="4">
    <location>
        <begin position="235"/>
        <end position="269"/>
    </location>
</feature>
<feature type="transmembrane region" description="Helical" evidence="5">
    <location>
        <begin position="7"/>
        <end position="28"/>
    </location>
</feature>
<dbReference type="KEGG" id="luo:HHL09_01765"/>
<proteinExistence type="inferred from homology"/>
<accession>A0A858RD40</accession>
<feature type="compositionally biased region" description="Basic and acidic residues" evidence="4">
    <location>
        <begin position="235"/>
        <end position="250"/>
    </location>
</feature>
<keyword evidence="3" id="KW-0479">Metal-binding</keyword>
<keyword evidence="2 3" id="KW-0186">Copper</keyword>
<keyword evidence="5" id="KW-0812">Transmembrane</keyword>
<feature type="domain" description="Thioredoxin" evidence="6">
    <location>
        <begin position="53"/>
        <end position="170"/>
    </location>
</feature>
<dbReference type="EMBL" id="CP051774">
    <property type="protein sequence ID" value="QJE94561.1"/>
    <property type="molecule type" value="Genomic_DNA"/>
</dbReference>
<dbReference type="RefSeq" id="WP_169452782.1">
    <property type="nucleotide sequence ID" value="NZ_CP051774.1"/>
</dbReference>
<feature type="binding site" evidence="3">
    <location>
        <position position="187"/>
    </location>
    <ligand>
        <name>Cu cation</name>
        <dbReference type="ChEBI" id="CHEBI:23378"/>
    </ligand>
</feature>
<dbReference type="SUPFAM" id="SSF52833">
    <property type="entry name" value="Thioredoxin-like"/>
    <property type="match status" value="1"/>
</dbReference>
<dbReference type="PANTHER" id="PTHR12151:SF25">
    <property type="entry name" value="LINALOOL DEHYDRATASE_ISOMERASE DOMAIN-CONTAINING PROTEIN"/>
    <property type="match status" value="1"/>
</dbReference>
<keyword evidence="5" id="KW-1133">Transmembrane helix</keyword>
<name>A0A858RD40_9BACT</name>
<evidence type="ECO:0000256" key="5">
    <source>
        <dbReference type="SAM" id="Phobius"/>
    </source>
</evidence>
<evidence type="ECO:0000256" key="2">
    <source>
        <dbReference type="ARBA" id="ARBA00023008"/>
    </source>
</evidence>
<feature type="binding site" evidence="3">
    <location>
        <position position="91"/>
    </location>
    <ligand>
        <name>Cu cation</name>
        <dbReference type="ChEBI" id="CHEBI:23378"/>
    </ligand>
</feature>
<dbReference type="InterPro" id="IPR036249">
    <property type="entry name" value="Thioredoxin-like_sf"/>
</dbReference>
<dbReference type="GO" id="GO:0046872">
    <property type="term" value="F:metal ion binding"/>
    <property type="evidence" value="ECO:0007669"/>
    <property type="project" value="UniProtKB-KW"/>
</dbReference>
<dbReference type="CDD" id="cd02968">
    <property type="entry name" value="SCO"/>
    <property type="match status" value="1"/>
</dbReference>
<evidence type="ECO:0000313" key="8">
    <source>
        <dbReference type="Proteomes" id="UP000501812"/>
    </source>
</evidence>
<evidence type="ECO:0000256" key="1">
    <source>
        <dbReference type="ARBA" id="ARBA00010996"/>
    </source>
</evidence>
<dbReference type="PANTHER" id="PTHR12151">
    <property type="entry name" value="ELECTRON TRANSPORT PROTIN SCO1/SENC FAMILY MEMBER"/>
    <property type="match status" value="1"/>
</dbReference>
<evidence type="ECO:0000256" key="4">
    <source>
        <dbReference type="SAM" id="MobiDB-lite"/>
    </source>
</evidence>
<organism evidence="7 8">
    <name type="scientific">Luteolibacter luteus</name>
    <dbReference type="NCBI Taxonomy" id="2728835"/>
    <lineage>
        <taxon>Bacteria</taxon>
        <taxon>Pseudomonadati</taxon>
        <taxon>Verrucomicrobiota</taxon>
        <taxon>Verrucomicrobiia</taxon>
        <taxon>Verrucomicrobiales</taxon>
        <taxon>Verrucomicrobiaceae</taxon>
        <taxon>Luteolibacter</taxon>
    </lineage>
</organism>
<keyword evidence="8" id="KW-1185">Reference proteome</keyword>
<evidence type="ECO:0000256" key="3">
    <source>
        <dbReference type="PIRSR" id="PIRSR603782-1"/>
    </source>
</evidence>
<comment type="similarity">
    <text evidence="1">Belongs to the SCO1/2 family.</text>
</comment>